<dbReference type="InterPro" id="IPR036396">
    <property type="entry name" value="Cyt_P450_sf"/>
</dbReference>
<dbReference type="GO" id="GO:0004497">
    <property type="term" value="F:monooxygenase activity"/>
    <property type="evidence" value="ECO:0007669"/>
    <property type="project" value="UniProtKB-KW"/>
</dbReference>
<keyword evidence="1 5" id="KW-0479">Metal-binding</keyword>
<evidence type="ECO:0000256" key="6">
    <source>
        <dbReference type="RuleBase" id="RU000461"/>
    </source>
</evidence>
<feature type="binding site" description="axial binding residue" evidence="5">
    <location>
        <position position="441"/>
    </location>
    <ligand>
        <name>heme</name>
        <dbReference type="ChEBI" id="CHEBI:30413"/>
    </ligand>
    <ligandPart>
        <name>Fe</name>
        <dbReference type="ChEBI" id="CHEBI:18248"/>
    </ligandPart>
</feature>
<keyword evidence="2 6" id="KW-0560">Oxidoreductase</keyword>
<evidence type="ECO:0000313" key="8">
    <source>
        <dbReference type="Proteomes" id="UP001153678"/>
    </source>
</evidence>
<dbReference type="EMBL" id="CAMKVN010000377">
    <property type="protein sequence ID" value="CAI2167297.1"/>
    <property type="molecule type" value="Genomic_DNA"/>
</dbReference>
<evidence type="ECO:0000256" key="1">
    <source>
        <dbReference type="ARBA" id="ARBA00022723"/>
    </source>
</evidence>
<keyword evidence="5 6" id="KW-0349">Heme</keyword>
<dbReference type="InterPro" id="IPR002401">
    <property type="entry name" value="Cyt_P450_E_grp-I"/>
</dbReference>
<dbReference type="Gene3D" id="1.10.630.10">
    <property type="entry name" value="Cytochrome P450"/>
    <property type="match status" value="1"/>
</dbReference>
<comment type="cofactor">
    <cofactor evidence="5">
        <name>heme</name>
        <dbReference type="ChEBI" id="CHEBI:30413"/>
    </cofactor>
</comment>
<dbReference type="Proteomes" id="UP001153678">
    <property type="component" value="Unassembled WGS sequence"/>
</dbReference>
<sequence length="511" mass="59453">MESITLLFTLLFATIIYILFETQRKKSNLPNGSIPLPGPKPLPIIGNLHQLKGLSYQGFVDEFTKKYGPIFQVRFGANPWVVINDYEIIRDLLIKRGSIYSSRPFNEASTRIYYEGGKNIGFSPYGKYWRAMRALAHQALTQKMVDNNYRFDPTKDMRLSLIDLLATISYGQKSENLSQKIEQMIFEFGEILNPRNYYIEMFPWLKYFPFLANRLYSFAYKAKALVREISTELLKDLRQRLQENDGEENSFAALVLKNMDISSTIVTKPYEDSLELDEDNSFTFDEVDFMNLNNSFLISGTGTTVSAIRWSGYAILVNHPEVQRKIQKELDECLQGNRFPSPQDDPKLPYLHATVKECFRYRPDRNFLLQHSTTKDDIYRGYHIPAKSTILVSYKSAHTSEKLFERPNEFYPEHYLDENGQLRKYDELRDPWAFGKGRRACVGQHLAERNLLTTISYVLTLFDIENDIDQTGNPIKLNLKYVESDQEGKEPYKLRFVPRSGVTLEKIMQMN</sequence>
<keyword evidence="3 5" id="KW-0408">Iron</keyword>
<evidence type="ECO:0000256" key="3">
    <source>
        <dbReference type="ARBA" id="ARBA00023004"/>
    </source>
</evidence>
<dbReference type="AlphaFoldDB" id="A0A9W4WJW0"/>
<evidence type="ECO:0000256" key="4">
    <source>
        <dbReference type="ARBA" id="ARBA00023033"/>
    </source>
</evidence>
<dbReference type="GO" id="GO:0016705">
    <property type="term" value="F:oxidoreductase activity, acting on paired donors, with incorporation or reduction of molecular oxygen"/>
    <property type="evidence" value="ECO:0007669"/>
    <property type="project" value="InterPro"/>
</dbReference>
<evidence type="ECO:0000313" key="7">
    <source>
        <dbReference type="EMBL" id="CAI2167297.1"/>
    </source>
</evidence>
<dbReference type="GO" id="GO:0020037">
    <property type="term" value="F:heme binding"/>
    <property type="evidence" value="ECO:0007669"/>
    <property type="project" value="InterPro"/>
</dbReference>
<gene>
    <name evidence="7" type="ORF">FWILDA_LOCUS3003</name>
</gene>
<dbReference type="OrthoDB" id="1103324at2759"/>
<accession>A0A9W4WJW0</accession>
<protein>
    <submittedName>
        <fullName evidence="7">17283_t:CDS:1</fullName>
    </submittedName>
</protein>
<evidence type="ECO:0000256" key="5">
    <source>
        <dbReference type="PIRSR" id="PIRSR602401-1"/>
    </source>
</evidence>
<dbReference type="PRINTS" id="PR00385">
    <property type="entry name" value="P450"/>
</dbReference>
<organism evidence="7 8">
    <name type="scientific">Funneliformis geosporum</name>
    <dbReference type="NCBI Taxonomy" id="1117311"/>
    <lineage>
        <taxon>Eukaryota</taxon>
        <taxon>Fungi</taxon>
        <taxon>Fungi incertae sedis</taxon>
        <taxon>Mucoromycota</taxon>
        <taxon>Glomeromycotina</taxon>
        <taxon>Glomeromycetes</taxon>
        <taxon>Glomerales</taxon>
        <taxon>Glomeraceae</taxon>
        <taxon>Funneliformis</taxon>
    </lineage>
</organism>
<dbReference type="GO" id="GO:0005506">
    <property type="term" value="F:iron ion binding"/>
    <property type="evidence" value="ECO:0007669"/>
    <property type="project" value="InterPro"/>
</dbReference>
<proteinExistence type="inferred from homology"/>
<dbReference type="InterPro" id="IPR001128">
    <property type="entry name" value="Cyt_P450"/>
</dbReference>
<reference evidence="7" key="1">
    <citation type="submission" date="2022-08" db="EMBL/GenBank/DDBJ databases">
        <authorList>
            <person name="Kallberg Y."/>
            <person name="Tangrot J."/>
            <person name="Rosling A."/>
        </authorList>
    </citation>
    <scope>NUCLEOTIDE SEQUENCE</scope>
    <source>
        <strain evidence="7">Wild A</strain>
    </source>
</reference>
<comment type="similarity">
    <text evidence="6">Belongs to the cytochrome P450 family.</text>
</comment>
<keyword evidence="8" id="KW-1185">Reference proteome</keyword>
<dbReference type="PANTHER" id="PTHR46300:SF2">
    <property type="entry name" value="CYTOCHROME P450 MONOOXYGENASE ALNH-RELATED"/>
    <property type="match status" value="1"/>
</dbReference>
<dbReference type="PROSITE" id="PS00086">
    <property type="entry name" value="CYTOCHROME_P450"/>
    <property type="match status" value="1"/>
</dbReference>
<dbReference type="PRINTS" id="PR00463">
    <property type="entry name" value="EP450I"/>
</dbReference>
<dbReference type="SUPFAM" id="SSF48264">
    <property type="entry name" value="Cytochrome P450"/>
    <property type="match status" value="1"/>
</dbReference>
<dbReference type="InterPro" id="IPR017972">
    <property type="entry name" value="Cyt_P450_CS"/>
</dbReference>
<dbReference type="Pfam" id="PF00067">
    <property type="entry name" value="p450"/>
    <property type="match status" value="1"/>
</dbReference>
<dbReference type="PANTHER" id="PTHR46300">
    <property type="entry name" value="P450, PUTATIVE (EUROFUNG)-RELATED-RELATED"/>
    <property type="match status" value="1"/>
</dbReference>
<name>A0A9W4WJW0_9GLOM</name>
<keyword evidence="4 6" id="KW-0503">Monooxygenase</keyword>
<comment type="caution">
    <text evidence="7">The sequence shown here is derived from an EMBL/GenBank/DDBJ whole genome shotgun (WGS) entry which is preliminary data.</text>
</comment>
<evidence type="ECO:0000256" key="2">
    <source>
        <dbReference type="ARBA" id="ARBA00023002"/>
    </source>
</evidence>
<dbReference type="InterPro" id="IPR050364">
    <property type="entry name" value="Cytochrome_P450_fung"/>
</dbReference>